<dbReference type="Gene3D" id="2.60.40.10">
    <property type="entry name" value="Immunoglobulins"/>
    <property type="match status" value="1"/>
</dbReference>
<dbReference type="GO" id="GO:0000272">
    <property type="term" value="P:polysaccharide catabolic process"/>
    <property type="evidence" value="ECO:0007669"/>
    <property type="project" value="InterPro"/>
</dbReference>
<dbReference type="RefSeq" id="WP_179907618.1">
    <property type="nucleotide sequence ID" value="NZ_JACBXS010000082.1"/>
</dbReference>
<proteinExistence type="predicted"/>
<dbReference type="Proteomes" id="UP000529417">
    <property type="component" value="Unassembled WGS sequence"/>
</dbReference>
<dbReference type="InterPro" id="IPR040853">
    <property type="entry name" value="RapA2_cadherin-like"/>
</dbReference>
<reference evidence="2 3" key="1">
    <citation type="journal article" date="2000" name="Arch. Microbiol.">
        <title>Rhodobaca bogoriensis gen. nov. and sp. nov., an alkaliphilic purple nonsulfur bacterium from African Rift Valley soda lakes.</title>
        <authorList>
            <person name="Milford A.D."/>
            <person name="Achenbach L.A."/>
            <person name="Jung D.O."/>
            <person name="Madigan M.T."/>
        </authorList>
    </citation>
    <scope>NUCLEOTIDE SEQUENCE [LARGE SCALE GENOMIC DNA]</scope>
    <source>
        <strain evidence="2 3">2376</strain>
    </source>
</reference>
<keyword evidence="3" id="KW-1185">Reference proteome</keyword>
<protein>
    <recommendedName>
        <fullName evidence="1">RapA2 cadherin-like domain-containing protein</fullName>
    </recommendedName>
</protein>
<gene>
    <name evidence="2" type="ORF">HUK65_17850</name>
</gene>
<dbReference type="Pfam" id="PF17803">
    <property type="entry name" value="Cadherin_4"/>
    <property type="match status" value="1"/>
</dbReference>
<comment type="caution">
    <text evidence="2">The sequence shown here is derived from an EMBL/GenBank/DDBJ whole genome shotgun (WGS) entry which is preliminary data.</text>
</comment>
<organism evidence="2 3">
    <name type="scientific">Rhabdonatronobacter sediminivivens</name>
    <dbReference type="NCBI Taxonomy" id="2743469"/>
    <lineage>
        <taxon>Bacteria</taxon>
        <taxon>Pseudomonadati</taxon>
        <taxon>Pseudomonadota</taxon>
        <taxon>Alphaproteobacteria</taxon>
        <taxon>Rhodobacterales</taxon>
        <taxon>Paracoccaceae</taxon>
        <taxon>Rhabdonatronobacter</taxon>
    </lineage>
</organism>
<evidence type="ECO:0000313" key="3">
    <source>
        <dbReference type="Proteomes" id="UP000529417"/>
    </source>
</evidence>
<sequence>MVIGFDRNLSYGIFTGIGAPFLSFSTPPFDAWADGTSEATATFYSSNVNNFAGPVAITSVSLRDVDGRETVVQKADLDALGFGTSFDITFERTNDPASIAGDTSGLVVEDDSDRQQANGVLIVTDPDAGEDRFADPDLAALTGSFGAFDFDAQTGAWSYRLHNDATAVQALPQDARVTDTLTVTSLDGTASETITVTVTGVNDPASITGTTTGAVIEDDPVRQVATGVLSITDPDAGEDRFADLDSEALAGNFGSFTFSPDTGAWTYTLDSEAEVVQSLSAGARVTDTLTVTSLDGTATETIEVTVEGTGVRTLDPDATVLLQGFLSDRANQAIEGAEVVFTSAGGDARGASSDASGNFGLILGRGLSGHLDATRDYDPVTDGRLSASDALDVLRLAVGLAPSWGMSRPMDFIAADIDQDGRVTAADALDVLRAAVRLESVHQPRWIFLDAEADLSDIDRTNTGVETGVRIDPLVSGLTEFNMIGILLGNMQEYA</sequence>
<evidence type="ECO:0000313" key="2">
    <source>
        <dbReference type="EMBL" id="NYS26827.1"/>
    </source>
</evidence>
<dbReference type="Gene3D" id="1.10.1330.10">
    <property type="entry name" value="Dockerin domain"/>
    <property type="match status" value="1"/>
</dbReference>
<dbReference type="InterPro" id="IPR036439">
    <property type="entry name" value="Dockerin_dom_sf"/>
</dbReference>
<feature type="domain" description="RapA2 cadherin-like" evidence="1">
    <location>
        <begin position="193"/>
        <end position="267"/>
    </location>
</feature>
<dbReference type="EMBL" id="JACBXS010000082">
    <property type="protein sequence ID" value="NYS26827.1"/>
    <property type="molecule type" value="Genomic_DNA"/>
</dbReference>
<dbReference type="NCBIfam" id="TIGR01965">
    <property type="entry name" value="VCBS_repeat"/>
    <property type="match status" value="2"/>
</dbReference>
<dbReference type="InterPro" id="IPR010221">
    <property type="entry name" value="VCBS_dom"/>
</dbReference>
<name>A0A7Z0KZL3_9RHOB</name>
<accession>A0A7Z0KZL3</accession>
<dbReference type="AlphaFoldDB" id="A0A7Z0KZL3"/>
<evidence type="ECO:0000259" key="1">
    <source>
        <dbReference type="Pfam" id="PF17803"/>
    </source>
</evidence>
<dbReference type="InterPro" id="IPR013783">
    <property type="entry name" value="Ig-like_fold"/>
</dbReference>